<evidence type="ECO:0000313" key="2">
    <source>
        <dbReference type="EMBL" id="GIX83067.1"/>
    </source>
</evidence>
<reference evidence="2 3" key="1">
    <citation type="submission" date="2021-06" db="EMBL/GenBank/DDBJ databases">
        <title>Caerostris darwini draft genome.</title>
        <authorList>
            <person name="Kono N."/>
            <person name="Arakawa K."/>
        </authorList>
    </citation>
    <scope>NUCLEOTIDE SEQUENCE [LARGE SCALE GENOMIC DNA]</scope>
</reference>
<protein>
    <submittedName>
        <fullName evidence="2">Uncharacterized protein</fullName>
    </submittedName>
</protein>
<dbReference type="Proteomes" id="UP001054837">
    <property type="component" value="Unassembled WGS sequence"/>
</dbReference>
<comment type="caution">
    <text evidence="2">The sequence shown here is derived from an EMBL/GenBank/DDBJ whole genome shotgun (WGS) entry which is preliminary data.</text>
</comment>
<evidence type="ECO:0000313" key="3">
    <source>
        <dbReference type="Proteomes" id="UP001054837"/>
    </source>
</evidence>
<organism evidence="2 3">
    <name type="scientific">Caerostris darwini</name>
    <dbReference type="NCBI Taxonomy" id="1538125"/>
    <lineage>
        <taxon>Eukaryota</taxon>
        <taxon>Metazoa</taxon>
        <taxon>Ecdysozoa</taxon>
        <taxon>Arthropoda</taxon>
        <taxon>Chelicerata</taxon>
        <taxon>Arachnida</taxon>
        <taxon>Araneae</taxon>
        <taxon>Araneomorphae</taxon>
        <taxon>Entelegynae</taxon>
        <taxon>Araneoidea</taxon>
        <taxon>Araneidae</taxon>
        <taxon>Caerostris</taxon>
    </lineage>
</organism>
<keyword evidence="3" id="KW-1185">Reference proteome</keyword>
<sequence>MGSIIFILVSLLVPNGHSSPWISARCEKKKRELSSTASSASHESCLAPLFGISGITLDAAQRASLEFLLSRWIDRDLWTTVCRHGRVVVQHPQVNAIQEDFSEACAVGEVRKPVISLNVRFPNNLSFASAATDALCLLVLARSEGQKWLQVMQKGLVQRVSAFPPLRKR</sequence>
<dbReference type="AlphaFoldDB" id="A0AAV4NIC4"/>
<feature type="chain" id="PRO_5043663280" evidence="1">
    <location>
        <begin position="19"/>
        <end position="169"/>
    </location>
</feature>
<evidence type="ECO:0000256" key="1">
    <source>
        <dbReference type="SAM" id="SignalP"/>
    </source>
</evidence>
<dbReference type="EMBL" id="BPLQ01001568">
    <property type="protein sequence ID" value="GIX83067.1"/>
    <property type="molecule type" value="Genomic_DNA"/>
</dbReference>
<gene>
    <name evidence="2" type="ORF">CDAR_41651</name>
</gene>
<feature type="signal peptide" evidence="1">
    <location>
        <begin position="1"/>
        <end position="18"/>
    </location>
</feature>
<keyword evidence="1" id="KW-0732">Signal</keyword>
<name>A0AAV4NIC4_9ARAC</name>
<accession>A0AAV4NIC4</accession>
<proteinExistence type="predicted"/>